<evidence type="ECO:0000313" key="3">
    <source>
        <dbReference type="Proteomes" id="UP001597277"/>
    </source>
</evidence>
<gene>
    <name evidence="2" type="ORF">ACFSE6_17110</name>
</gene>
<keyword evidence="1" id="KW-0812">Transmembrane</keyword>
<evidence type="ECO:0000313" key="2">
    <source>
        <dbReference type="EMBL" id="MFD1719566.1"/>
    </source>
</evidence>
<protein>
    <submittedName>
        <fullName evidence="2">Uncharacterized protein</fullName>
    </submittedName>
</protein>
<dbReference type="RefSeq" id="WP_388010119.1">
    <property type="nucleotide sequence ID" value="NZ_JBHUEE010000011.1"/>
</dbReference>
<dbReference type="Proteomes" id="UP001597277">
    <property type="component" value="Unassembled WGS sequence"/>
</dbReference>
<feature type="transmembrane region" description="Helical" evidence="1">
    <location>
        <begin position="114"/>
        <end position="134"/>
    </location>
</feature>
<keyword evidence="1" id="KW-0472">Membrane</keyword>
<feature type="transmembrane region" description="Helical" evidence="1">
    <location>
        <begin position="28"/>
        <end position="48"/>
    </location>
</feature>
<dbReference type="EMBL" id="JBHUEE010000011">
    <property type="protein sequence ID" value="MFD1719566.1"/>
    <property type="molecule type" value="Genomic_DNA"/>
</dbReference>
<name>A0ABW4L826_9MICO</name>
<proteinExistence type="predicted"/>
<organism evidence="2 3">
    <name type="scientific">Georgenia deserti</name>
    <dbReference type="NCBI Taxonomy" id="2093781"/>
    <lineage>
        <taxon>Bacteria</taxon>
        <taxon>Bacillati</taxon>
        <taxon>Actinomycetota</taxon>
        <taxon>Actinomycetes</taxon>
        <taxon>Micrococcales</taxon>
        <taxon>Bogoriellaceae</taxon>
        <taxon>Georgenia</taxon>
    </lineage>
</organism>
<comment type="caution">
    <text evidence="2">The sequence shown here is derived from an EMBL/GenBank/DDBJ whole genome shotgun (WGS) entry which is preliminary data.</text>
</comment>
<feature type="transmembrane region" description="Helical" evidence="1">
    <location>
        <begin position="60"/>
        <end position="76"/>
    </location>
</feature>
<keyword evidence="1" id="KW-1133">Transmembrane helix</keyword>
<evidence type="ECO:0000256" key="1">
    <source>
        <dbReference type="SAM" id="Phobius"/>
    </source>
</evidence>
<keyword evidence="3" id="KW-1185">Reference proteome</keyword>
<accession>A0ABW4L826</accession>
<feature type="transmembrane region" description="Helical" evidence="1">
    <location>
        <begin position="83"/>
        <end position="102"/>
    </location>
</feature>
<reference evidence="3" key="1">
    <citation type="journal article" date="2019" name="Int. J. Syst. Evol. Microbiol.">
        <title>The Global Catalogue of Microorganisms (GCM) 10K type strain sequencing project: providing services to taxonomists for standard genome sequencing and annotation.</title>
        <authorList>
            <consortium name="The Broad Institute Genomics Platform"/>
            <consortium name="The Broad Institute Genome Sequencing Center for Infectious Disease"/>
            <person name="Wu L."/>
            <person name="Ma J."/>
        </authorList>
    </citation>
    <scope>NUCLEOTIDE SEQUENCE [LARGE SCALE GENOMIC DNA]</scope>
    <source>
        <strain evidence="3">JCM 17130</strain>
    </source>
</reference>
<sequence>MSSTTSTAGTAAGKAHAGARGVFHPGSLGMLLGGLLAVLGSLFPWVIFPAGSLPGLAGPGLWTLSAGFIAIAGALLPYRKIALGHVLVAGLGVGVIVGWQLARLVYLSAVSDSWGSLLPGMGLVLAGGGAAVLLRTGYKLLTRS</sequence>